<sequence length="272" mass="30602">MCRLSNSLIGMLNFITLVLSIPILAVGIWLAQKGSTDCEKFLEKPIIVIGVFLMLVSIAGLIGACCRVTWLLWVYLLVMFILIVLLFCFTVFAFVVTNKGAGDALSGKGYKEYRLGNYSDWLQKRVTNTKNWSKIKSCLVASKACQTINGGKNMTAEEFYQEELSPIQSSCCKPLDSCGFTYVNQTMWINPGNTTSTDSDCNLWSNNQNELCFNCNSCKAGLLQTIKNDWKKTAIVNIIFLIFLIIVYSVGCCAFRNNREDNAYSRWKPYAY</sequence>
<evidence type="ECO:0000256" key="6">
    <source>
        <dbReference type="SAM" id="Phobius"/>
    </source>
</evidence>
<name>A0AAN8VY01_9MAGN</name>
<evidence type="ECO:0000256" key="2">
    <source>
        <dbReference type="ARBA" id="ARBA00006840"/>
    </source>
</evidence>
<dbReference type="GO" id="GO:0009734">
    <property type="term" value="P:auxin-activated signaling pathway"/>
    <property type="evidence" value="ECO:0007669"/>
    <property type="project" value="InterPro"/>
</dbReference>
<keyword evidence="3 6" id="KW-0812">Transmembrane</keyword>
<evidence type="ECO:0000313" key="8">
    <source>
        <dbReference type="Proteomes" id="UP001370490"/>
    </source>
</evidence>
<dbReference type="InterPro" id="IPR018499">
    <property type="entry name" value="Tetraspanin/Peripherin"/>
</dbReference>
<dbReference type="Pfam" id="PF00335">
    <property type="entry name" value="Tetraspanin"/>
    <property type="match status" value="1"/>
</dbReference>
<evidence type="ECO:0000256" key="4">
    <source>
        <dbReference type="ARBA" id="ARBA00022989"/>
    </source>
</evidence>
<dbReference type="PANTHER" id="PTHR32191">
    <property type="entry name" value="TETRASPANIN-8-RELATED"/>
    <property type="match status" value="1"/>
</dbReference>
<comment type="caution">
    <text evidence="7">The sequence shown here is derived from an EMBL/GenBank/DDBJ whole genome shotgun (WGS) entry which is preliminary data.</text>
</comment>
<dbReference type="AlphaFoldDB" id="A0AAN8VY01"/>
<dbReference type="InterPro" id="IPR044991">
    <property type="entry name" value="TET_plant"/>
</dbReference>
<comment type="subcellular location">
    <subcellularLocation>
        <location evidence="1">Membrane</location>
        <topology evidence="1">Multi-pass membrane protein</topology>
    </subcellularLocation>
</comment>
<dbReference type="Proteomes" id="UP001370490">
    <property type="component" value="Unassembled WGS sequence"/>
</dbReference>
<comment type="similarity">
    <text evidence="2">Belongs to the tetraspanin (TM4SF) family.</text>
</comment>
<keyword evidence="4 6" id="KW-1133">Transmembrane helix</keyword>
<keyword evidence="8" id="KW-1185">Reference proteome</keyword>
<keyword evidence="5 6" id="KW-0472">Membrane</keyword>
<feature type="transmembrane region" description="Helical" evidence="6">
    <location>
        <begin position="12"/>
        <end position="31"/>
    </location>
</feature>
<dbReference type="PROSITE" id="PS00421">
    <property type="entry name" value="TM4_1"/>
    <property type="match status" value="1"/>
</dbReference>
<dbReference type="EMBL" id="JBAMMX010000004">
    <property type="protein sequence ID" value="KAK6942369.1"/>
    <property type="molecule type" value="Genomic_DNA"/>
</dbReference>
<reference evidence="7 8" key="1">
    <citation type="submission" date="2023-12" db="EMBL/GenBank/DDBJ databases">
        <title>A high-quality genome assembly for Dillenia turbinata (Dilleniales).</title>
        <authorList>
            <person name="Chanderbali A."/>
        </authorList>
    </citation>
    <scope>NUCLEOTIDE SEQUENCE [LARGE SCALE GENOMIC DNA]</scope>
    <source>
        <strain evidence="7">LSX21</strain>
        <tissue evidence="7">Leaf</tissue>
    </source>
</reference>
<dbReference type="GO" id="GO:0016020">
    <property type="term" value="C:membrane"/>
    <property type="evidence" value="ECO:0007669"/>
    <property type="project" value="UniProtKB-SubCell"/>
</dbReference>
<protein>
    <submittedName>
        <fullName evidence="7">Tetraspanin/Peripherin</fullName>
    </submittedName>
</protein>
<organism evidence="7 8">
    <name type="scientific">Dillenia turbinata</name>
    <dbReference type="NCBI Taxonomy" id="194707"/>
    <lineage>
        <taxon>Eukaryota</taxon>
        <taxon>Viridiplantae</taxon>
        <taxon>Streptophyta</taxon>
        <taxon>Embryophyta</taxon>
        <taxon>Tracheophyta</taxon>
        <taxon>Spermatophyta</taxon>
        <taxon>Magnoliopsida</taxon>
        <taxon>eudicotyledons</taxon>
        <taxon>Gunneridae</taxon>
        <taxon>Pentapetalae</taxon>
        <taxon>Dilleniales</taxon>
        <taxon>Dilleniaceae</taxon>
        <taxon>Dillenia</taxon>
    </lineage>
</organism>
<evidence type="ECO:0000256" key="3">
    <source>
        <dbReference type="ARBA" id="ARBA00022692"/>
    </source>
</evidence>
<feature type="transmembrane region" description="Helical" evidence="6">
    <location>
        <begin position="46"/>
        <end position="65"/>
    </location>
</feature>
<proteinExistence type="inferred from homology"/>
<evidence type="ECO:0000313" key="7">
    <source>
        <dbReference type="EMBL" id="KAK6942369.1"/>
    </source>
</evidence>
<gene>
    <name evidence="7" type="ORF">RJ641_027746</name>
</gene>
<dbReference type="PRINTS" id="PR00259">
    <property type="entry name" value="TMFOUR"/>
</dbReference>
<evidence type="ECO:0000256" key="1">
    <source>
        <dbReference type="ARBA" id="ARBA00004141"/>
    </source>
</evidence>
<feature type="transmembrane region" description="Helical" evidence="6">
    <location>
        <begin position="234"/>
        <end position="255"/>
    </location>
</feature>
<feature type="transmembrane region" description="Helical" evidence="6">
    <location>
        <begin position="72"/>
        <end position="96"/>
    </location>
</feature>
<accession>A0AAN8VY01</accession>
<evidence type="ECO:0000256" key="5">
    <source>
        <dbReference type="ARBA" id="ARBA00023136"/>
    </source>
</evidence>
<dbReference type="InterPro" id="IPR018503">
    <property type="entry name" value="Tetraspanin_CS"/>
</dbReference>